<dbReference type="EMBL" id="LR721774">
    <property type="protein sequence ID" value="VVV38033.1"/>
    <property type="molecule type" value="Genomic_DNA"/>
</dbReference>
<dbReference type="OMA" id="RRSANIA"/>
<name>A0A5K0VCE1_9MAGN</name>
<gene>
    <name evidence="2" type="ORF">NYM_LOCUS1421</name>
</gene>
<dbReference type="OrthoDB" id="445556at2759"/>
<dbReference type="PROSITE" id="PS00636">
    <property type="entry name" value="DNAJ_1"/>
    <property type="match status" value="1"/>
</dbReference>
<dbReference type="Gene3D" id="1.10.287.110">
    <property type="entry name" value="DnaJ domain"/>
    <property type="match status" value="1"/>
</dbReference>
<dbReference type="PANTHER" id="PTHR45432">
    <property type="entry name" value="CHAPERONE PROTEIN DNAJ 11, CHLOROPLASTIC-LIKE"/>
    <property type="match status" value="1"/>
</dbReference>
<dbReference type="SUPFAM" id="SSF46565">
    <property type="entry name" value="Chaperone J-domain"/>
    <property type="match status" value="1"/>
</dbReference>
<reference evidence="2" key="1">
    <citation type="submission" date="2019-09" db="EMBL/GenBank/DDBJ databases">
        <authorList>
            <person name="Zhang L."/>
        </authorList>
    </citation>
    <scope>NUCLEOTIDE SEQUENCE</scope>
</reference>
<dbReference type="SMART" id="SM00271">
    <property type="entry name" value="DnaJ"/>
    <property type="match status" value="1"/>
</dbReference>
<protein>
    <recommendedName>
        <fullName evidence="1">J domain-containing protein</fullName>
    </recommendedName>
</protein>
<dbReference type="Pfam" id="PF00226">
    <property type="entry name" value="DnaJ"/>
    <property type="match status" value="1"/>
</dbReference>
<evidence type="ECO:0000313" key="2">
    <source>
        <dbReference type="EMBL" id="VVV38033.1"/>
    </source>
</evidence>
<sequence>MLAGSSHAVASFSWPVSRKNSSRSRQTVPAASCSATVPQTSARLNPAASLYDVLGLSCKASADDIKAAYRRLARTYHPDVVASDDKNESTSHFMAIHCAYSTLSDPEQRAEYDRKLSAKRTPFRTSIYGGSRRTWETDQCW</sequence>
<evidence type="ECO:0000259" key="1">
    <source>
        <dbReference type="PROSITE" id="PS50076"/>
    </source>
</evidence>
<dbReference type="PANTHER" id="PTHR45432:SF2">
    <property type="entry name" value="CHAPERONE PROTEIN DNAJ 11, CHLOROPLASTIC"/>
    <property type="match status" value="1"/>
</dbReference>
<organism evidence="2">
    <name type="scientific">Nymphaea colorata</name>
    <name type="common">pocket water lily</name>
    <dbReference type="NCBI Taxonomy" id="210225"/>
    <lineage>
        <taxon>Eukaryota</taxon>
        <taxon>Viridiplantae</taxon>
        <taxon>Streptophyta</taxon>
        <taxon>Embryophyta</taxon>
        <taxon>Tracheophyta</taxon>
        <taxon>Spermatophyta</taxon>
        <taxon>Magnoliopsida</taxon>
        <taxon>Nymphaeales</taxon>
        <taxon>Nymphaeaceae</taxon>
        <taxon>Nymphaea</taxon>
    </lineage>
</organism>
<dbReference type="PRINTS" id="PR00625">
    <property type="entry name" value="JDOMAIN"/>
</dbReference>
<dbReference type="InterPro" id="IPR001623">
    <property type="entry name" value="DnaJ_domain"/>
</dbReference>
<dbReference type="InterPro" id="IPR018253">
    <property type="entry name" value="DnaJ_domain_CS"/>
</dbReference>
<proteinExistence type="predicted"/>
<dbReference type="AlphaFoldDB" id="A0A5K0VCE1"/>
<dbReference type="InterPro" id="IPR036869">
    <property type="entry name" value="J_dom_sf"/>
</dbReference>
<accession>A0A5K0VCE1</accession>
<dbReference type="Gramene" id="NC1G0109600.1">
    <property type="protein sequence ID" value="NC1G0109600.1:cds"/>
    <property type="gene ID" value="NC1G0109600"/>
</dbReference>
<feature type="domain" description="J" evidence="1">
    <location>
        <begin position="49"/>
        <end position="116"/>
    </location>
</feature>
<dbReference type="CDD" id="cd06257">
    <property type="entry name" value="DnaJ"/>
    <property type="match status" value="1"/>
</dbReference>
<dbReference type="PROSITE" id="PS50076">
    <property type="entry name" value="DNAJ_2"/>
    <property type="match status" value="1"/>
</dbReference>